<protein>
    <submittedName>
        <fullName evidence="1">Uncharacterized protein</fullName>
    </submittedName>
</protein>
<evidence type="ECO:0000313" key="2">
    <source>
        <dbReference type="Proteomes" id="UP001341840"/>
    </source>
</evidence>
<gene>
    <name evidence="1" type="ORF">PIB30_083141</name>
</gene>
<organism evidence="1 2">
    <name type="scientific">Stylosanthes scabra</name>
    <dbReference type="NCBI Taxonomy" id="79078"/>
    <lineage>
        <taxon>Eukaryota</taxon>
        <taxon>Viridiplantae</taxon>
        <taxon>Streptophyta</taxon>
        <taxon>Embryophyta</taxon>
        <taxon>Tracheophyta</taxon>
        <taxon>Spermatophyta</taxon>
        <taxon>Magnoliopsida</taxon>
        <taxon>eudicotyledons</taxon>
        <taxon>Gunneridae</taxon>
        <taxon>Pentapetalae</taxon>
        <taxon>rosids</taxon>
        <taxon>fabids</taxon>
        <taxon>Fabales</taxon>
        <taxon>Fabaceae</taxon>
        <taxon>Papilionoideae</taxon>
        <taxon>50 kb inversion clade</taxon>
        <taxon>dalbergioids sensu lato</taxon>
        <taxon>Dalbergieae</taxon>
        <taxon>Pterocarpus clade</taxon>
        <taxon>Stylosanthes</taxon>
    </lineage>
</organism>
<dbReference type="EMBL" id="JASCZI010061719">
    <property type="protein sequence ID" value="MED6139366.1"/>
    <property type="molecule type" value="Genomic_DNA"/>
</dbReference>
<sequence length="346" mass="39947">MDTNRQTDENGKPVVPILSDDPYSCVKGEVREQVSLFRDGESVAELGEPMLWVREGENIGLEFLPCGSGDRVFHKGKVWEHFYMYTTVFIDLGVRFPFSEFENGVLSQLKCAPSQIHLNAWAFIRGFDVLMEYLGQKPLFEMYVIDFLDQYVCTREPLSLNRMVKWEKEKDSVSEYLDVSTGGLKIFFKWKSEKELSTSNAVKTEQGVVVNQPSERKKTINIKRKRQEEVMVQSKGKVVNLTESRCCGKEISLEEVKRFAENQRKLHGYVGEEDLTSVWSEHYPLSVVAEEHFQSKTDFDLIKSVDDIARAQFMQVYAARLLCIGRYEELKARKDAKQKKEESAEL</sequence>
<name>A0ABU6SSH5_9FABA</name>
<proteinExistence type="predicted"/>
<accession>A0ABU6SSH5</accession>
<reference evidence="1 2" key="1">
    <citation type="journal article" date="2023" name="Plants (Basel)">
        <title>Bridging the Gap: Combining Genomics and Transcriptomics Approaches to Understand Stylosanthes scabra, an Orphan Legume from the Brazilian Caatinga.</title>
        <authorList>
            <person name="Ferreira-Neto J.R.C."/>
            <person name="da Silva M.D."/>
            <person name="Binneck E."/>
            <person name="de Melo N.F."/>
            <person name="da Silva R.H."/>
            <person name="de Melo A.L.T.M."/>
            <person name="Pandolfi V."/>
            <person name="Bustamante F.O."/>
            <person name="Brasileiro-Vidal A.C."/>
            <person name="Benko-Iseppon A.M."/>
        </authorList>
    </citation>
    <scope>NUCLEOTIDE SEQUENCE [LARGE SCALE GENOMIC DNA]</scope>
    <source>
        <tissue evidence="1">Leaves</tissue>
    </source>
</reference>
<dbReference type="Proteomes" id="UP001341840">
    <property type="component" value="Unassembled WGS sequence"/>
</dbReference>
<evidence type="ECO:0000313" key="1">
    <source>
        <dbReference type="EMBL" id="MED6139366.1"/>
    </source>
</evidence>
<keyword evidence="2" id="KW-1185">Reference proteome</keyword>
<comment type="caution">
    <text evidence="1">The sequence shown here is derived from an EMBL/GenBank/DDBJ whole genome shotgun (WGS) entry which is preliminary data.</text>
</comment>